<evidence type="ECO:0000313" key="3">
    <source>
        <dbReference type="Proteomes" id="UP000254088"/>
    </source>
</evidence>
<name>A0A377C4L5_ECOLX</name>
<reference evidence="2 3" key="1">
    <citation type="submission" date="2018-06" db="EMBL/GenBank/DDBJ databases">
        <authorList>
            <consortium name="Pathogen Informatics"/>
            <person name="Doyle S."/>
        </authorList>
    </citation>
    <scope>NUCLEOTIDE SEQUENCE [LARGE SCALE GENOMIC DNA]</scope>
    <source>
        <strain evidence="2 3">NCTC10429</strain>
    </source>
</reference>
<keyword evidence="1" id="KW-0472">Membrane</keyword>
<sequence>MAFVSEREIVRKIFSKKIDFTILAFFYISSIFFFFVVAFSFNILPLPSQKVIVMNAQ</sequence>
<protein>
    <submittedName>
        <fullName evidence="2">CP4-57 prophage putative inner membrane protein</fullName>
    </submittedName>
</protein>
<evidence type="ECO:0000313" key="2">
    <source>
        <dbReference type="EMBL" id="STL84603.1"/>
    </source>
</evidence>
<dbReference type="Proteomes" id="UP000254088">
    <property type="component" value="Unassembled WGS sequence"/>
</dbReference>
<dbReference type="AlphaFoldDB" id="A0A377C4L5"/>
<evidence type="ECO:0000256" key="1">
    <source>
        <dbReference type="SAM" id="Phobius"/>
    </source>
</evidence>
<accession>A0A377C4L5</accession>
<feature type="transmembrane region" description="Helical" evidence="1">
    <location>
        <begin position="20"/>
        <end position="44"/>
    </location>
</feature>
<dbReference type="EMBL" id="UGEX01000001">
    <property type="protein sequence ID" value="STL84603.1"/>
    <property type="molecule type" value="Genomic_DNA"/>
</dbReference>
<proteinExistence type="predicted"/>
<keyword evidence="1" id="KW-1133">Transmembrane helix</keyword>
<organism evidence="2 3">
    <name type="scientific">Escherichia coli</name>
    <dbReference type="NCBI Taxonomy" id="562"/>
    <lineage>
        <taxon>Bacteria</taxon>
        <taxon>Pseudomonadati</taxon>
        <taxon>Pseudomonadota</taxon>
        <taxon>Gammaproteobacteria</taxon>
        <taxon>Enterobacterales</taxon>
        <taxon>Enterobacteriaceae</taxon>
        <taxon>Escherichia</taxon>
    </lineage>
</organism>
<gene>
    <name evidence="2" type="primary">yfjW_3</name>
    <name evidence="2" type="ORF">NCTC10429_01945</name>
</gene>
<keyword evidence="1" id="KW-0812">Transmembrane</keyword>